<evidence type="ECO:0000313" key="2">
    <source>
        <dbReference type="Proteomes" id="UP000283509"/>
    </source>
</evidence>
<comment type="caution">
    <text evidence="1">The sequence shown here is derived from an EMBL/GenBank/DDBJ whole genome shotgun (WGS) entry which is preliminary data.</text>
</comment>
<organism evidence="1 2">
    <name type="scientific">Penaeus vannamei</name>
    <name type="common">Whiteleg shrimp</name>
    <name type="synonym">Litopenaeus vannamei</name>
    <dbReference type="NCBI Taxonomy" id="6689"/>
    <lineage>
        <taxon>Eukaryota</taxon>
        <taxon>Metazoa</taxon>
        <taxon>Ecdysozoa</taxon>
        <taxon>Arthropoda</taxon>
        <taxon>Crustacea</taxon>
        <taxon>Multicrustacea</taxon>
        <taxon>Malacostraca</taxon>
        <taxon>Eumalacostraca</taxon>
        <taxon>Eucarida</taxon>
        <taxon>Decapoda</taxon>
        <taxon>Dendrobranchiata</taxon>
        <taxon>Penaeoidea</taxon>
        <taxon>Penaeidae</taxon>
        <taxon>Penaeus</taxon>
    </lineage>
</organism>
<proteinExistence type="predicted"/>
<dbReference type="Proteomes" id="UP000283509">
    <property type="component" value="Unassembled WGS sequence"/>
</dbReference>
<dbReference type="EMBL" id="QCYY01000928">
    <property type="protein sequence ID" value="ROT81726.1"/>
    <property type="molecule type" value="Genomic_DNA"/>
</dbReference>
<evidence type="ECO:0000313" key="1">
    <source>
        <dbReference type="EMBL" id="ROT81726.1"/>
    </source>
</evidence>
<dbReference type="AlphaFoldDB" id="A0A423TZ51"/>
<sequence length="501" mass="54737">MLARHWPFADPNLQQLIGRSAQRRHFCLSESLSTTSARAREHSAKSALFEKFWEAPKASDSAEKRLPHVTFLDKTCQRPFVSCVHVLPPGPLPFVLALNALSSDLLSPSSLGLPMPLSAYTPYSHLLLLLSACPPTFPLNSLLPLSATPLPPSPDSLTLILILLLLSSCPPPSTLPSLLASSLLQVLFLSAFSPVSVSLDLTFFSCFFRPVTLSVLLILSSCSPTLPAPFCVFSSPPLLLLSSCSPRPPASLGLPSYSLSLLACSPPLVSASLYLPSSSSFSWPSLPHSCFSWPSLPRSSSSILSEDSSLRLSLSLFRLFDDGVTAPNMPHTVGHHLKPGLIGFPLPNTPPIFYLMISYCLPLPACHSLIGLYVRDDRNDHFGELKEVVFGEQREVVGQLFSVATLGKSSVRVMGEVTVVLPGLLSETFAPEFKPYSSRHALAPNLSLMIYACAAIPSLSSIRSRAWRPDPDRHLLGRWRDFSELFHSRDLQRGDTERRHP</sequence>
<protein>
    <submittedName>
        <fullName evidence="1">Uncharacterized protein</fullName>
    </submittedName>
</protein>
<keyword evidence="2" id="KW-1185">Reference proteome</keyword>
<reference evidence="1 2" key="1">
    <citation type="submission" date="2018-04" db="EMBL/GenBank/DDBJ databases">
        <authorList>
            <person name="Zhang X."/>
            <person name="Yuan J."/>
            <person name="Li F."/>
            <person name="Xiang J."/>
        </authorList>
    </citation>
    <scope>NUCLEOTIDE SEQUENCE [LARGE SCALE GENOMIC DNA]</scope>
    <source>
        <tissue evidence="1">Muscle</tissue>
    </source>
</reference>
<gene>
    <name evidence="1" type="ORF">C7M84_025118</name>
</gene>
<name>A0A423TZ51_PENVA</name>
<reference evidence="1 2" key="2">
    <citation type="submission" date="2019-01" db="EMBL/GenBank/DDBJ databases">
        <title>The decoding of complex shrimp genome reveals the adaptation for benthos swimmer, frequently molting mechanism and breeding impact on genome.</title>
        <authorList>
            <person name="Sun Y."/>
            <person name="Gao Y."/>
            <person name="Yu Y."/>
        </authorList>
    </citation>
    <scope>NUCLEOTIDE SEQUENCE [LARGE SCALE GENOMIC DNA]</scope>
    <source>
        <tissue evidence="1">Muscle</tissue>
    </source>
</reference>
<accession>A0A423TZ51</accession>